<protein>
    <submittedName>
        <fullName evidence="6">DoxX family protein</fullName>
    </submittedName>
</protein>
<dbReference type="InterPro" id="IPR016944">
    <property type="entry name" value="UCP030066"/>
</dbReference>
<feature type="transmembrane region" description="Helical" evidence="5">
    <location>
        <begin position="7"/>
        <end position="25"/>
    </location>
</feature>
<accession>A0A344TDP9</accession>
<reference evidence="6 7" key="1">
    <citation type="submission" date="2018-07" db="EMBL/GenBank/DDBJ databases">
        <title>Genome sequencing of Runella.</title>
        <authorList>
            <person name="Baek M.-G."/>
            <person name="Yi H."/>
        </authorList>
    </citation>
    <scope>NUCLEOTIDE SEQUENCE [LARGE SCALE GENOMIC DNA]</scope>
    <source>
        <strain evidence="6 7">HYN0085</strain>
    </source>
</reference>
<gene>
    <name evidence="6" type="ORF">DR864_02990</name>
</gene>
<name>A0A344TDP9_9BACT</name>
<evidence type="ECO:0000256" key="5">
    <source>
        <dbReference type="SAM" id="Phobius"/>
    </source>
</evidence>
<dbReference type="Proteomes" id="UP000251993">
    <property type="component" value="Chromosome"/>
</dbReference>
<comment type="subcellular location">
    <subcellularLocation>
        <location evidence="1">Membrane</location>
        <topology evidence="1">Multi-pass membrane protein</topology>
    </subcellularLocation>
</comment>
<proteinExistence type="predicted"/>
<evidence type="ECO:0000313" key="7">
    <source>
        <dbReference type="Proteomes" id="UP000251993"/>
    </source>
</evidence>
<keyword evidence="7" id="KW-1185">Reference proteome</keyword>
<dbReference type="PIRSF" id="PIRSF030066">
    <property type="entry name" value="UCP030066"/>
    <property type="match status" value="1"/>
</dbReference>
<evidence type="ECO:0000256" key="2">
    <source>
        <dbReference type="ARBA" id="ARBA00022692"/>
    </source>
</evidence>
<sequence>MKKINIAYWVITAIFGAFMLFSAIPDILLVPEAVTMVTGLGYPKYIIPFLGVAKALGVVAILIPNFNRIKEWAYAGLFFDLIGAAYSIISKEGFQPQITFMVLPIAFLFLSHYLWHQTKKTV</sequence>
<organism evidence="6 7">
    <name type="scientific">Runella rosea</name>
    <dbReference type="NCBI Taxonomy" id="2259595"/>
    <lineage>
        <taxon>Bacteria</taxon>
        <taxon>Pseudomonadati</taxon>
        <taxon>Bacteroidota</taxon>
        <taxon>Cytophagia</taxon>
        <taxon>Cytophagales</taxon>
        <taxon>Spirosomataceae</taxon>
        <taxon>Runella</taxon>
    </lineage>
</organism>
<dbReference type="Pfam" id="PF13564">
    <property type="entry name" value="DoxX_2"/>
    <property type="match status" value="1"/>
</dbReference>
<feature type="transmembrane region" description="Helical" evidence="5">
    <location>
        <begin position="95"/>
        <end position="115"/>
    </location>
</feature>
<dbReference type="KEGG" id="run:DR864_02990"/>
<dbReference type="OrthoDB" id="7960583at2"/>
<keyword evidence="3 5" id="KW-1133">Transmembrane helix</keyword>
<evidence type="ECO:0000256" key="1">
    <source>
        <dbReference type="ARBA" id="ARBA00004141"/>
    </source>
</evidence>
<keyword evidence="4 5" id="KW-0472">Membrane</keyword>
<evidence type="ECO:0000313" key="6">
    <source>
        <dbReference type="EMBL" id="AXE16770.1"/>
    </source>
</evidence>
<dbReference type="InterPro" id="IPR032808">
    <property type="entry name" value="DoxX"/>
</dbReference>
<evidence type="ECO:0000256" key="3">
    <source>
        <dbReference type="ARBA" id="ARBA00022989"/>
    </source>
</evidence>
<feature type="transmembrane region" description="Helical" evidence="5">
    <location>
        <begin position="45"/>
        <end position="63"/>
    </location>
</feature>
<dbReference type="EMBL" id="CP030850">
    <property type="protein sequence ID" value="AXE16770.1"/>
    <property type="molecule type" value="Genomic_DNA"/>
</dbReference>
<dbReference type="GO" id="GO:0016020">
    <property type="term" value="C:membrane"/>
    <property type="evidence" value="ECO:0007669"/>
    <property type="project" value="UniProtKB-SubCell"/>
</dbReference>
<dbReference type="AlphaFoldDB" id="A0A344TDP9"/>
<dbReference type="RefSeq" id="WP_114065557.1">
    <property type="nucleotide sequence ID" value="NZ_CP030850.1"/>
</dbReference>
<keyword evidence="2 5" id="KW-0812">Transmembrane</keyword>
<feature type="transmembrane region" description="Helical" evidence="5">
    <location>
        <begin position="72"/>
        <end position="89"/>
    </location>
</feature>
<evidence type="ECO:0000256" key="4">
    <source>
        <dbReference type="ARBA" id="ARBA00023136"/>
    </source>
</evidence>